<feature type="compositionally biased region" description="Polar residues" evidence="1">
    <location>
        <begin position="121"/>
        <end position="132"/>
    </location>
</feature>
<evidence type="ECO:0000256" key="1">
    <source>
        <dbReference type="SAM" id="MobiDB-lite"/>
    </source>
</evidence>
<gene>
    <name evidence="2" type="ORF">NECAME_05602</name>
</gene>
<protein>
    <submittedName>
        <fullName evidence="2">Uncharacterized protein</fullName>
    </submittedName>
</protein>
<feature type="compositionally biased region" description="Basic and acidic residues" evidence="1">
    <location>
        <begin position="95"/>
        <end position="120"/>
    </location>
</feature>
<evidence type="ECO:0000313" key="2">
    <source>
        <dbReference type="EMBL" id="ETN68414.1"/>
    </source>
</evidence>
<feature type="compositionally biased region" description="Polar residues" evidence="1">
    <location>
        <begin position="25"/>
        <end position="35"/>
    </location>
</feature>
<accession>W2SFM5</accession>
<proteinExistence type="predicted"/>
<dbReference type="OrthoDB" id="10595406at2759"/>
<name>W2SFM5_NECAM</name>
<keyword evidence="3" id="KW-1185">Reference proteome</keyword>
<dbReference type="KEGG" id="nai:NECAME_05602"/>
<reference evidence="3" key="1">
    <citation type="journal article" date="2014" name="Nat. Genet.">
        <title>Genome of the human hookworm Necator americanus.</title>
        <authorList>
            <person name="Tang Y.T."/>
            <person name="Gao X."/>
            <person name="Rosa B.A."/>
            <person name="Abubucker S."/>
            <person name="Hallsworth-Pepin K."/>
            <person name="Martin J."/>
            <person name="Tyagi R."/>
            <person name="Heizer E."/>
            <person name="Zhang X."/>
            <person name="Bhonagiri-Palsikar V."/>
            <person name="Minx P."/>
            <person name="Warren W.C."/>
            <person name="Wang Q."/>
            <person name="Zhan B."/>
            <person name="Hotez P.J."/>
            <person name="Sternberg P.W."/>
            <person name="Dougall A."/>
            <person name="Gaze S.T."/>
            <person name="Mulvenna J."/>
            <person name="Sotillo J."/>
            <person name="Ranganathan S."/>
            <person name="Rabelo E.M."/>
            <person name="Wilson R.K."/>
            <person name="Felgner P.L."/>
            <person name="Bethony J."/>
            <person name="Hawdon J.M."/>
            <person name="Gasser R.B."/>
            <person name="Loukas A."/>
            <person name="Mitreva M."/>
        </authorList>
    </citation>
    <scope>NUCLEOTIDE SEQUENCE [LARGE SCALE GENOMIC DNA]</scope>
</reference>
<dbReference type="Proteomes" id="UP000053676">
    <property type="component" value="Unassembled WGS sequence"/>
</dbReference>
<feature type="region of interest" description="Disordered" evidence="1">
    <location>
        <begin position="1"/>
        <end position="132"/>
    </location>
</feature>
<dbReference type="EMBL" id="KI669268">
    <property type="protein sequence ID" value="ETN68414.1"/>
    <property type="molecule type" value="Genomic_DNA"/>
</dbReference>
<evidence type="ECO:0000313" key="3">
    <source>
        <dbReference type="Proteomes" id="UP000053676"/>
    </source>
</evidence>
<organism evidence="2 3">
    <name type="scientific">Necator americanus</name>
    <name type="common">Human hookworm</name>
    <dbReference type="NCBI Taxonomy" id="51031"/>
    <lineage>
        <taxon>Eukaryota</taxon>
        <taxon>Metazoa</taxon>
        <taxon>Ecdysozoa</taxon>
        <taxon>Nematoda</taxon>
        <taxon>Chromadorea</taxon>
        <taxon>Rhabditida</taxon>
        <taxon>Rhabditina</taxon>
        <taxon>Rhabditomorpha</taxon>
        <taxon>Strongyloidea</taxon>
        <taxon>Ancylostomatidae</taxon>
        <taxon>Bunostominae</taxon>
        <taxon>Necator</taxon>
    </lineage>
</organism>
<feature type="compositionally biased region" description="Polar residues" evidence="1">
    <location>
        <begin position="59"/>
        <end position="75"/>
    </location>
</feature>
<dbReference type="AlphaFoldDB" id="W2SFM5"/>
<sequence length="132" mass="14524">MVTEHECSLLSTTTTSGHAVHGDGSLTSSPVTSVSDGHAGDAWRESPLRRGTRDEMSPMSDSSAAIPSNTRSTEGNKAVISHSLHSDEDGNQQADKPKSVEIKVQRTERLERREKFDNKDWLNNNDTYAMPR</sequence>
<feature type="compositionally biased region" description="Basic and acidic residues" evidence="1">
    <location>
        <begin position="38"/>
        <end position="56"/>
    </location>
</feature>